<feature type="region of interest" description="Disordered" evidence="10">
    <location>
        <begin position="246"/>
        <end position="272"/>
    </location>
</feature>
<protein>
    <recommendedName>
        <fullName evidence="9">Sec-independent protein translocase protein TatB</fullName>
    </recommendedName>
</protein>
<evidence type="ECO:0000256" key="1">
    <source>
        <dbReference type="ARBA" id="ARBA00004167"/>
    </source>
</evidence>
<dbReference type="EMBL" id="QGGH01000007">
    <property type="protein sequence ID" value="PWJ89560.1"/>
    <property type="molecule type" value="Genomic_DNA"/>
</dbReference>
<evidence type="ECO:0000256" key="7">
    <source>
        <dbReference type="ARBA" id="ARBA00023010"/>
    </source>
</evidence>
<dbReference type="RefSeq" id="WP_109668860.1">
    <property type="nucleotide sequence ID" value="NZ_QGGH01000007.1"/>
</dbReference>
<name>A0A8E2WAA5_RHILI</name>
<evidence type="ECO:0000256" key="2">
    <source>
        <dbReference type="ARBA" id="ARBA00022448"/>
    </source>
</evidence>
<dbReference type="Proteomes" id="UP000245631">
    <property type="component" value="Unassembled WGS sequence"/>
</dbReference>
<evidence type="ECO:0000256" key="3">
    <source>
        <dbReference type="ARBA" id="ARBA00022475"/>
    </source>
</evidence>
<dbReference type="GO" id="GO:0008320">
    <property type="term" value="F:protein transmembrane transporter activity"/>
    <property type="evidence" value="ECO:0007669"/>
    <property type="project" value="UniProtKB-UniRule"/>
</dbReference>
<keyword evidence="8 9" id="KW-0472">Membrane</keyword>
<evidence type="ECO:0000313" key="12">
    <source>
        <dbReference type="Proteomes" id="UP000245631"/>
    </source>
</evidence>
<dbReference type="InterPro" id="IPR003369">
    <property type="entry name" value="TatA/B/E"/>
</dbReference>
<evidence type="ECO:0000256" key="10">
    <source>
        <dbReference type="SAM" id="MobiDB-lite"/>
    </source>
</evidence>
<evidence type="ECO:0000256" key="8">
    <source>
        <dbReference type="ARBA" id="ARBA00023136"/>
    </source>
</evidence>
<evidence type="ECO:0000256" key="5">
    <source>
        <dbReference type="ARBA" id="ARBA00022927"/>
    </source>
</evidence>
<evidence type="ECO:0000256" key="4">
    <source>
        <dbReference type="ARBA" id="ARBA00022692"/>
    </source>
</evidence>
<evidence type="ECO:0000313" key="11">
    <source>
        <dbReference type="EMBL" id="PWJ89560.1"/>
    </source>
</evidence>
<keyword evidence="3 9" id="KW-1003">Cell membrane</keyword>
<dbReference type="GO" id="GO:0043953">
    <property type="term" value="P:protein transport by the Tat complex"/>
    <property type="evidence" value="ECO:0007669"/>
    <property type="project" value="UniProtKB-UniRule"/>
</dbReference>
<dbReference type="Pfam" id="PF02416">
    <property type="entry name" value="TatA_B_E"/>
    <property type="match status" value="1"/>
</dbReference>
<sequence length="272" mass="27556">MFEVGWTEMLVIAIVMIVVVGPKDLPNMLRTFGRTTAKLRAMASDFQKQFNEALKEAELDDVKKSVDELRGLSPMAEIRKQLNPFEQAAADVRSGVDAAMKPKPAADPATPAASTPQAAEPLKNGATTMPGVNGPEAAPAAPIFPAMTDESVVTSSLPTAPVAASKASAAKKAAKPAPAKATPVAKAPAKASVHGAKAPAAAKTVTTKATPVSKVPAKAVPAAKPETPKAAKPAAAKVIATKTVATKTGAKAEPKPAAAKKPVAKKTAGAAK</sequence>
<dbReference type="AlphaFoldDB" id="A0A8E2WAA5"/>
<dbReference type="PRINTS" id="PR01506">
    <property type="entry name" value="TATBPROTEIN"/>
</dbReference>
<keyword evidence="2 9" id="KW-0813">Transport</keyword>
<reference evidence="11 12" key="1">
    <citation type="submission" date="2018-05" db="EMBL/GenBank/DDBJ databases">
        <title>Genomic Encyclopedia of Type Strains, Phase IV (KMG-IV): sequencing the most valuable type-strain genomes for metagenomic binning, comparative biology and taxonomic classification.</title>
        <authorList>
            <person name="Goeker M."/>
        </authorList>
    </citation>
    <scope>NUCLEOTIDE SEQUENCE [LARGE SCALE GENOMIC DNA]</scope>
    <source>
        <strain evidence="11 12">DSM 2626</strain>
    </source>
</reference>
<dbReference type="InterPro" id="IPR018448">
    <property type="entry name" value="TatB"/>
</dbReference>
<comment type="similarity">
    <text evidence="9">Belongs to the TatB family.</text>
</comment>
<keyword evidence="7 9" id="KW-0811">Translocation</keyword>
<comment type="subunit">
    <text evidence="9">The Tat system comprises two distinct complexes: a TatABC complex, containing multiple copies of TatA, TatB and TatC subunits, and a separate TatA complex, containing only TatA subunits. Substrates initially bind to the TatABC complex, which probably triggers association of the separate TatA complex to form the active translocon.</text>
</comment>
<keyword evidence="5 9" id="KW-0653">Protein transport</keyword>
<dbReference type="Gene3D" id="1.20.5.3310">
    <property type="match status" value="1"/>
</dbReference>
<accession>A0A8E2WAA5</accession>
<comment type="caution">
    <text evidence="11">The sequence shown here is derived from an EMBL/GenBank/DDBJ whole genome shotgun (WGS) entry which is preliminary data.</text>
</comment>
<evidence type="ECO:0000256" key="9">
    <source>
        <dbReference type="HAMAP-Rule" id="MF_00237"/>
    </source>
</evidence>
<gene>
    <name evidence="9" type="primary">tatB</name>
    <name evidence="11" type="ORF">C8D77_107206</name>
</gene>
<dbReference type="NCBIfam" id="TIGR01410">
    <property type="entry name" value="tatB"/>
    <property type="match status" value="1"/>
</dbReference>
<proteinExistence type="inferred from homology"/>
<dbReference type="GO" id="GO:0033281">
    <property type="term" value="C:TAT protein transport complex"/>
    <property type="evidence" value="ECO:0007669"/>
    <property type="project" value="UniProtKB-UniRule"/>
</dbReference>
<organism evidence="11 12">
    <name type="scientific">Rhizobium loti</name>
    <name type="common">Mesorhizobium loti</name>
    <dbReference type="NCBI Taxonomy" id="381"/>
    <lineage>
        <taxon>Bacteria</taxon>
        <taxon>Pseudomonadati</taxon>
        <taxon>Pseudomonadota</taxon>
        <taxon>Alphaproteobacteria</taxon>
        <taxon>Hyphomicrobiales</taxon>
        <taxon>Phyllobacteriaceae</taxon>
        <taxon>Mesorhizobium</taxon>
    </lineage>
</organism>
<feature type="compositionally biased region" description="Low complexity" evidence="10">
    <location>
        <begin position="99"/>
        <end position="121"/>
    </location>
</feature>
<dbReference type="HAMAP" id="MF_00237">
    <property type="entry name" value="TatB"/>
    <property type="match status" value="1"/>
</dbReference>
<feature type="region of interest" description="Disordered" evidence="10">
    <location>
        <begin position="99"/>
        <end position="130"/>
    </location>
</feature>
<evidence type="ECO:0000256" key="6">
    <source>
        <dbReference type="ARBA" id="ARBA00022989"/>
    </source>
</evidence>
<comment type="subcellular location">
    <subcellularLocation>
        <location evidence="9">Cell membrane</location>
        <topology evidence="9">Single-pass membrane protein</topology>
    </subcellularLocation>
    <subcellularLocation>
        <location evidence="1">Membrane</location>
        <topology evidence="1">Single-pass membrane protein</topology>
    </subcellularLocation>
</comment>
<dbReference type="GeneID" id="61054178"/>
<comment type="function">
    <text evidence="9">Part of the twin-arginine translocation (Tat) system that transports large folded proteins containing a characteristic twin-arginine motif in their signal peptide across membranes. Together with TatC, TatB is part of a receptor directly interacting with Tat signal peptides. TatB may form an oligomeric binding site that transiently accommodates folded Tat precursor proteins before their translocation.</text>
</comment>
<keyword evidence="6 9" id="KW-1133">Transmembrane helix</keyword>
<keyword evidence="4 9" id="KW-0812">Transmembrane</keyword>